<protein>
    <submittedName>
        <fullName evidence="1">Uncharacterized protein</fullName>
    </submittedName>
</protein>
<name>A0A2P2PS26_RHIMU</name>
<reference evidence="1" key="1">
    <citation type="submission" date="2018-02" db="EMBL/GenBank/DDBJ databases">
        <title>Rhizophora mucronata_Transcriptome.</title>
        <authorList>
            <person name="Meera S.P."/>
            <person name="Sreeshan A."/>
            <person name="Augustine A."/>
        </authorList>
    </citation>
    <scope>NUCLEOTIDE SEQUENCE</scope>
    <source>
        <tissue evidence="1">Leaf</tissue>
    </source>
</reference>
<proteinExistence type="predicted"/>
<dbReference type="EMBL" id="GGEC01077062">
    <property type="protein sequence ID" value="MBX57546.1"/>
    <property type="molecule type" value="Transcribed_RNA"/>
</dbReference>
<evidence type="ECO:0000313" key="1">
    <source>
        <dbReference type="EMBL" id="MBX57546.1"/>
    </source>
</evidence>
<organism evidence="1">
    <name type="scientific">Rhizophora mucronata</name>
    <name type="common">Asiatic mangrove</name>
    <dbReference type="NCBI Taxonomy" id="61149"/>
    <lineage>
        <taxon>Eukaryota</taxon>
        <taxon>Viridiplantae</taxon>
        <taxon>Streptophyta</taxon>
        <taxon>Embryophyta</taxon>
        <taxon>Tracheophyta</taxon>
        <taxon>Spermatophyta</taxon>
        <taxon>Magnoliopsida</taxon>
        <taxon>eudicotyledons</taxon>
        <taxon>Gunneridae</taxon>
        <taxon>Pentapetalae</taxon>
        <taxon>rosids</taxon>
        <taxon>fabids</taxon>
        <taxon>Malpighiales</taxon>
        <taxon>Rhizophoraceae</taxon>
        <taxon>Rhizophora</taxon>
    </lineage>
</organism>
<accession>A0A2P2PS26</accession>
<sequence>MCFRSSFEYQLALHFKNALLTPSVLLYFSPKPHFESINIHRAQINLS</sequence>
<dbReference type="AlphaFoldDB" id="A0A2P2PS26"/>